<gene>
    <name evidence="2" type="ORF">ACFONP_12540</name>
</gene>
<keyword evidence="3" id="KW-1185">Reference proteome</keyword>
<keyword evidence="1" id="KW-0472">Membrane</keyword>
<name>A0ABV7MDW0_9PROT</name>
<accession>A0ABV7MDW0</accession>
<keyword evidence="1" id="KW-1133">Transmembrane helix</keyword>
<dbReference type="EMBL" id="JBHRVA010000003">
    <property type="protein sequence ID" value="MFC3303558.1"/>
    <property type="molecule type" value="Genomic_DNA"/>
</dbReference>
<dbReference type="RefSeq" id="WP_229786204.1">
    <property type="nucleotide sequence ID" value="NZ_BMXU01000002.1"/>
</dbReference>
<comment type="caution">
    <text evidence="2">The sequence shown here is derived from an EMBL/GenBank/DDBJ whole genome shotgun (WGS) entry which is preliminary data.</text>
</comment>
<sequence length="70" mass="6730">MNALFTFSTPAGVLTALALTAGVILLAGIRLSAVADKLADRTGLGEALVGSVLLGAATSLSGLTTSVSAA</sequence>
<organism evidence="2 3">
    <name type="scientific">Parvularcula lutaonensis</name>
    <dbReference type="NCBI Taxonomy" id="491923"/>
    <lineage>
        <taxon>Bacteria</taxon>
        <taxon>Pseudomonadati</taxon>
        <taxon>Pseudomonadota</taxon>
        <taxon>Alphaproteobacteria</taxon>
        <taxon>Parvularculales</taxon>
        <taxon>Parvularculaceae</taxon>
        <taxon>Parvularcula</taxon>
    </lineage>
</organism>
<evidence type="ECO:0000256" key="1">
    <source>
        <dbReference type="SAM" id="Phobius"/>
    </source>
</evidence>
<dbReference type="Proteomes" id="UP001595607">
    <property type="component" value="Unassembled WGS sequence"/>
</dbReference>
<keyword evidence="1" id="KW-0812">Transmembrane</keyword>
<feature type="transmembrane region" description="Helical" evidence="1">
    <location>
        <begin position="47"/>
        <end position="69"/>
    </location>
</feature>
<reference evidence="3" key="1">
    <citation type="journal article" date="2019" name="Int. J. Syst. Evol. Microbiol.">
        <title>The Global Catalogue of Microorganisms (GCM) 10K type strain sequencing project: providing services to taxonomists for standard genome sequencing and annotation.</title>
        <authorList>
            <consortium name="The Broad Institute Genomics Platform"/>
            <consortium name="The Broad Institute Genome Sequencing Center for Infectious Disease"/>
            <person name="Wu L."/>
            <person name="Ma J."/>
        </authorList>
    </citation>
    <scope>NUCLEOTIDE SEQUENCE [LARGE SCALE GENOMIC DNA]</scope>
    <source>
        <strain evidence="3">KCTC 22245</strain>
    </source>
</reference>
<evidence type="ECO:0000313" key="3">
    <source>
        <dbReference type="Proteomes" id="UP001595607"/>
    </source>
</evidence>
<feature type="transmembrane region" description="Helical" evidence="1">
    <location>
        <begin position="12"/>
        <end position="35"/>
    </location>
</feature>
<protein>
    <recommendedName>
        <fullName evidence="4">Sodium-dependent phosphate transporter</fullName>
    </recommendedName>
</protein>
<evidence type="ECO:0000313" key="2">
    <source>
        <dbReference type="EMBL" id="MFC3303558.1"/>
    </source>
</evidence>
<evidence type="ECO:0008006" key="4">
    <source>
        <dbReference type="Google" id="ProtNLM"/>
    </source>
</evidence>
<proteinExistence type="predicted"/>